<evidence type="ECO:0000313" key="5">
    <source>
        <dbReference type="Proteomes" id="UP000734854"/>
    </source>
</evidence>
<dbReference type="Proteomes" id="UP000734854">
    <property type="component" value="Unassembled WGS sequence"/>
</dbReference>
<feature type="domain" description="TFIIS N-terminal" evidence="3">
    <location>
        <begin position="121"/>
        <end position="196"/>
    </location>
</feature>
<reference evidence="4 5" key="1">
    <citation type="submission" date="2020-08" db="EMBL/GenBank/DDBJ databases">
        <title>Plant Genome Project.</title>
        <authorList>
            <person name="Zhang R.-G."/>
        </authorList>
    </citation>
    <scope>NUCLEOTIDE SEQUENCE [LARGE SCALE GENOMIC DNA]</scope>
    <source>
        <tissue evidence="4">Rhizome</tissue>
    </source>
</reference>
<feature type="region of interest" description="Disordered" evidence="2">
    <location>
        <begin position="350"/>
        <end position="404"/>
    </location>
</feature>
<evidence type="ECO:0000259" key="3">
    <source>
        <dbReference type="PROSITE" id="PS51319"/>
    </source>
</evidence>
<dbReference type="CDD" id="cd00183">
    <property type="entry name" value="TFIIS_I"/>
    <property type="match status" value="1"/>
</dbReference>
<gene>
    <name evidence="4" type="ORF">ZIOFF_041024</name>
</gene>
<feature type="compositionally biased region" description="Basic residues" evidence="2">
    <location>
        <begin position="455"/>
        <end position="467"/>
    </location>
</feature>
<evidence type="ECO:0000313" key="4">
    <source>
        <dbReference type="EMBL" id="KAG6501154.1"/>
    </source>
</evidence>
<keyword evidence="1" id="KW-0539">Nucleus</keyword>
<accession>A0A8J5GDA7</accession>
<keyword evidence="5" id="KW-1185">Reference proteome</keyword>
<dbReference type="PANTHER" id="PTHR46554:SF2">
    <property type="entry name" value="TFIIS N-TERMINAL DOMAIN-CONTAINING PROTEIN"/>
    <property type="match status" value="1"/>
</dbReference>
<name>A0A8J5GDA7_ZINOF</name>
<dbReference type="PANTHER" id="PTHR46554">
    <property type="entry name" value="MEDIATOR OF RNA POLYMERASE II TRANSCRIPTION SUBUNIT 26A-RELATED"/>
    <property type="match status" value="1"/>
</dbReference>
<dbReference type="SMART" id="SM00509">
    <property type="entry name" value="TFS2N"/>
    <property type="match status" value="1"/>
</dbReference>
<dbReference type="PROSITE" id="PS51319">
    <property type="entry name" value="TFIIS_N"/>
    <property type="match status" value="1"/>
</dbReference>
<feature type="region of interest" description="Disordered" evidence="2">
    <location>
        <begin position="247"/>
        <end position="316"/>
    </location>
</feature>
<feature type="region of interest" description="Disordered" evidence="2">
    <location>
        <begin position="445"/>
        <end position="467"/>
    </location>
</feature>
<protein>
    <recommendedName>
        <fullName evidence="3">TFIIS N-terminal domain-containing protein</fullName>
    </recommendedName>
</protein>
<dbReference type="InterPro" id="IPR003617">
    <property type="entry name" value="TFIIS/CRSP70_N_sub"/>
</dbReference>
<dbReference type="EMBL" id="JACMSC010000011">
    <property type="protein sequence ID" value="KAG6501154.1"/>
    <property type="molecule type" value="Genomic_DNA"/>
</dbReference>
<proteinExistence type="predicted"/>
<comment type="subcellular location">
    <subcellularLocation>
        <location evidence="1">Nucleus</location>
    </subcellularLocation>
</comment>
<dbReference type="Pfam" id="PF08711">
    <property type="entry name" value="Med26"/>
    <property type="match status" value="1"/>
</dbReference>
<dbReference type="AlphaFoldDB" id="A0A8J5GDA7"/>
<sequence>MAGSPVSLDYWRKFFRSANGDIFEVMEQAVVVAATDYPDEFRSRRAQLAEKLFTALLPRCFGCVGAADGEEGDGSVKRDDVVKRSNDDYGPEDLNGIVSNYSYDEAEALTEEIEEANEVVTEVSRIKQILVNYQDESDSVLFESLRRLQLMELSVEVLMATAIGRAVSGVRKHNSKQIRHLARTLIEGWKVLADEWVSATPAIPENSPDSINLPMEDEEGLPFPPLDEGALFATQTAPMQLSKFFDEMDDDGNFRNNNGSEENRENPSIQIYDPKQKQQLPKQATIPKDKGETRRQAPGIAADLKEDSSGQEWRCLSNPEDKGLVKQKVLVKQEKLRETFINQANQEAAVSKQRMPVSGSGKPSKLISEQKASTEAKLKRIQDNSALHRKSSGPMQDKTKHSEDAQIRAKLEIAKRKLQEGYQQAENAKKQRTIQVMELHDLPKKVVNKPQFSKSKNKIKGWANGRR</sequence>
<comment type="caution">
    <text evidence="4">The sequence shown here is derived from an EMBL/GenBank/DDBJ whole genome shotgun (WGS) entry which is preliminary data.</text>
</comment>
<organism evidence="4 5">
    <name type="scientific">Zingiber officinale</name>
    <name type="common">Ginger</name>
    <name type="synonym">Amomum zingiber</name>
    <dbReference type="NCBI Taxonomy" id="94328"/>
    <lineage>
        <taxon>Eukaryota</taxon>
        <taxon>Viridiplantae</taxon>
        <taxon>Streptophyta</taxon>
        <taxon>Embryophyta</taxon>
        <taxon>Tracheophyta</taxon>
        <taxon>Spermatophyta</taxon>
        <taxon>Magnoliopsida</taxon>
        <taxon>Liliopsida</taxon>
        <taxon>Zingiberales</taxon>
        <taxon>Zingiberaceae</taxon>
        <taxon>Zingiber</taxon>
    </lineage>
</organism>
<feature type="compositionally biased region" description="Basic and acidic residues" evidence="2">
    <location>
        <begin position="372"/>
        <end position="382"/>
    </location>
</feature>
<dbReference type="InterPro" id="IPR017923">
    <property type="entry name" value="TFIIS_N"/>
</dbReference>
<dbReference type="GO" id="GO:0005634">
    <property type="term" value="C:nucleus"/>
    <property type="evidence" value="ECO:0007669"/>
    <property type="project" value="UniProtKB-SubCell"/>
</dbReference>
<evidence type="ECO:0000256" key="1">
    <source>
        <dbReference type="PROSITE-ProRule" id="PRU00649"/>
    </source>
</evidence>
<evidence type="ECO:0000256" key="2">
    <source>
        <dbReference type="SAM" id="MobiDB-lite"/>
    </source>
</evidence>